<dbReference type="RefSeq" id="WP_183625000.1">
    <property type="nucleotide sequence ID" value="NZ_JACIDX010000006.1"/>
</dbReference>
<evidence type="ECO:0000256" key="1">
    <source>
        <dbReference type="SAM" id="MobiDB-lite"/>
    </source>
</evidence>
<organism evidence="2 3">
    <name type="scientific">Novosphingobium sediminicola</name>
    <dbReference type="NCBI Taxonomy" id="563162"/>
    <lineage>
        <taxon>Bacteria</taxon>
        <taxon>Pseudomonadati</taxon>
        <taxon>Pseudomonadota</taxon>
        <taxon>Alphaproteobacteria</taxon>
        <taxon>Sphingomonadales</taxon>
        <taxon>Sphingomonadaceae</taxon>
        <taxon>Novosphingobium</taxon>
    </lineage>
</organism>
<evidence type="ECO:0000313" key="2">
    <source>
        <dbReference type="EMBL" id="MBB3955047.1"/>
    </source>
</evidence>
<keyword evidence="3" id="KW-1185">Reference proteome</keyword>
<name>A0A7W6G7K2_9SPHN</name>
<evidence type="ECO:0000313" key="3">
    <source>
        <dbReference type="Proteomes" id="UP000548867"/>
    </source>
</evidence>
<proteinExistence type="predicted"/>
<dbReference type="Proteomes" id="UP000548867">
    <property type="component" value="Unassembled WGS sequence"/>
</dbReference>
<dbReference type="EMBL" id="JACIDX010000006">
    <property type="protein sequence ID" value="MBB3955047.1"/>
    <property type="molecule type" value="Genomic_DNA"/>
</dbReference>
<feature type="region of interest" description="Disordered" evidence="1">
    <location>
        <begin position="22"/>
        <end position="51"/>
    </location>
</feature>
<gene>
    <name evidence="2" type="ORF">GGR38_001996</name>
</gene>
<sequence length="88" mass="9107">MSANIILILAASGLVATPATDTVRSTQALPKIEGKASSSNTGPAGRNHPVGTEWAREKFYSNASHVLRHLPHPDPHACGSHGVAISAC</sequence>
<accession>A0A7W6G7K2</accession>
<dbReference type="AlphaFoldDB" id="A0A7W6G7K2"/>
<protein>
    <submittedName>
        <fullName evidence="2">Uncharacterized protein</fullName>
    </submittedName>
</protein>
<comment type="caution">
    <text evidence="2">The sequence shown here is derived from an EMBL/GenBank/DDBJ whole genome shotgun (WGS) entry which is preliminary data.</text>
</comment>
<reference evidence="2 3" key="1">
    <citation type="submission" date="2020-08" db="EMBL/GenBank/DDBJ databases">
        <title>Genomic Encyclopedia of Type Strains, Phase IV (KMG-IV): sequencing the most valuable type-strain genomes for metagenomic binning, comparative biology and taxonomic classification.</title>
        <authorList>
            <person name="Goeker M."/>
        </authorList>
    </citation>
    <scope>NUCLEOTIDE SEQUENCE [LARGE SCALE GENOMIC DNA]</scope>
    <source>
        <strain evidence="2 3">DSM 27057</strain>
    </source>
</reference>